<evidence type="ECO:0000256" key="9">
    <source>
        <dbReference type="ARBA" id="ARBA00023146"/>
    </source>
</evidence>
<dbReference type="Gene3D" id="3.40.50.620">
    <property type="entry name" value="HUPs"/>
    <property type="match status" value="2"/>
</dbReference>
<dbReference type="KEGG" id="ehx:EMIHUDRAFT_68776"/>
<dbReference type="InterPro" id="IPR014729">
    <property type="entry name" value="Rossmann-like_a/b/a_fold"/>
</dbReference>
<keyword evidence="3" id="KW-0436">Ligase</keyword>
<keyword evidence="6" id="KW-0862">Zinc</keyword>
<dbReference type="SUPFAM" id="SSF52374">
    <property type="entry name" value="Nucleotidylyl transferase"/>
    <property type="match status" value="1"/>
</dbReference>
<evidence type="ECO:0000256" key="6">
    <source>
        <dbReference type="ARBA" id="ARBA00022833"/>
    </source>
</evidence>
<sequence length="715" mass="79069">MVCPCNLFGSLSYGEPIISKKDKTEHPPWYPSQAGVDVGLRVHNTLTDQSDPVPFIPGRGRRVLWYTCGPTVYDACHMGHARAYLTFDILRRIIEDYFRYEVLYQINITDIDDKIILRARRNKLLADFKAEHAADYAAVESAVGASLDAKGQKLDKKMAALAAIELPADAPSREREMHETEKAAAALKKRQFDDIAASALAAASESPIEALFRFAGSELGETLDAEKGSTVTDHQIFNAHARFWEKARLRETGQRWGERRGRDGARWGEAYLDDMAALGVKDPDVMTRVTEYVPQIIEFVQKIVDKGLAYKGGSGSVYLDIDAFKTQGHHYRKLSPFSGDTSAADMAEGEGEPAGGAKPLRSNIAAEKKNPNDFALWKSSKPGEPAWPSPWGTGRPGWHIECSVVAGDILGANMDIHAGGSDLKFPHHDNELAQSEAYYGHHQWVNYFFHAGHLHIKGLKMSKSLKNFITIRQALQEHSARQIRLMFLMQPWDRPMNFSDQTLSSLGAAKSKEAQFKNFFGTVKALIRSKWLDEEVGWRSREEDRALYDQIADCQSKCHHGFCDNFNTPQVVDALSSLVTYCNNYLSRPPPAAPAVYLVQKAAVYITQILKVVGVAEGADDIGFPVSSAGSEAEVEGPLDALTEFRDAVRSIARKKGPVEEILGACDAVADKVQASAPAAARLSDQVAKSSTWKLDDPETLMKEVAARRAEAEER</sequence>
<feature type="region of interest" description="Disordered" evidence="11">
    <location>
        <begin position="339"/>
        <end position="360"/>
    </location>
</feature>
<dbReference type="CDD" id="cd00672">
    <property type="entry name" value="CysRS_core"/>
    <property type="match status" value="1"/>
</dbReference>
<dbReference type="PRINTS" id="PR00983">
    <property type="entry name" value="TRNASYNTHCYS"/>
</dbReference>
<evidence type="ECO:0000256" key="10">
    <source>
        <dbReference type="ARBA" id="ARBA00031499"/>
    </source>
</evidence>
<dbReference type="PANTHER" id="PTHR10890">
    <property type="entry name" value="CYSTEINYL-TRNA SYNTHETASE"/>
    <property type="match status" value="1"/>
</dbReference>
<dbReference type="GeneID" id="17252263"/>
<dbReference type="InterPro" id="IPR009080">
    <property type="entry name" value="tRNAsynth_Ia_anticodon-bd"/>
</dbReference>
<feature type="domain" description="tRNA synthetases class I catalytic" evidence="12">
    <location>
        <begin position="58"/>
        <end position="504"/>
    </location>
</feature>
<accession>A0A0D3I4H3</accession>
<dbReference type="STRING" id="2903.R1B916"/>
<comment type="cofactor">
    <cofactor evidence="1">
        <name>Zn(2+)</name>
        <dbReference type="ChEBI" id="CHEBI:29105"/>
    </cofactor>
</comment>
<evidence type="ECO:0000256" key="1">
    <source>
        <dbReference type="ARBA" id="ARBA00001947"/>
    </source>
</evidence>
<dbReference type="GO" id="GO:0006423">
    <property type="term" value="P:cysteinyl-tRNA aminoacylation"/>
    <property type="evidence" value="ECO:0007669"/>
    <property type="project" value="InterPro"/>
</dbReference>
<organism evidence="13 14">
    <name type="scientific">Emiliania huxleyi (strain CCMP1516)</name>
    <dbReference type="NCBI Taxonomy" id="280463"/>
    <lineage>
        <taxon>Eukaryota</taxon>
        <taxon>Haptista</taxon>
        <taxon>Haptophyta</taxon>
        <taxon>Prymnesiophyceae</taxon>
        <taxon>Isochrysidales</taxon>
        <taxon>Noelaerhabdaceae</taxon>
        <taxon>Emiliania</taxon>
    </lineage>
</organism>
<dbReference type="RefSeq" id="XP_005758587.1">
    <property type="nucleotide sequence ID" value="XM_005758530.1"/>
</dbReference>
<dbReference type="EC" id="6.1.1.16" evidence="2"/>
<evidence type="ECO:0000256" key="7">
    <source>
        <dbReference type="ARBA" id="ARBA00022840"/>
    </source>
</evidence>
<keyword evidence="8" id="KW-0648">Protein biosynthesis</keyword>
<dbReference type="InterPro" id="IPR015803">
    <property type="entry name" value="Cys-tRNA-ligase"/>
</dbReference>
<evidence type="ECO:0000256" key="3">
    <source>
        <dbReference type="ARBA" id="ARBA00022598"/>
    </source>
</evidence>
<keyword evidence="14" id="KW-1185">Reference proteome</keyword>
<dbReference type="HOGENOM" id="CLU_013528_3_3_1"/>
<keyword evidence="5" id="KW-0547">Nucleotide-binding</keyword>
<keyword evidence="9" id="KW-0030">Aminoacyl-tRNA synthetase</keyword>
<evidence type="ECO:0000256" key="2">
    <source>
        <dbReference type="ARBA" id="ARBA00012832"/>
    </source>
</evidence>
<evidence type="ECO:0000313" key="14">
    <source>
        <dbReference type="Proteomes" id="UP000013827"/>
    </source>
</evidence>
<dbReference type="NCBIfam" id="TIGR00435">
    <property type="entry name" value="cysS"/>
    <property type="match status" value="1"/>
</dbReference>
<dbReference type="PaxDb" id="2903-EOD06158"/>
<evidence type="ECO:0000259" key="12">
    <source>
        <dbReference type="Pfam" id="PF01406"/>
    </source>
</evidence>
<dbReference type="PANTHER" id="PTHR10890:SF3">
    <property type="entry name" value="CYSTEINE--TRNA LIGASE, CYTOPLASMIC"/>
    <property type="match status" value="1"/>
</dbReference>
<dbReference type="SUPFAM" id="SSF47323">
    <property type="entry name" value="Anticodon-binding domain of a subclass of class I aminoacyl-tRNA synthetases"/>
    <property type="match status" value="1"/>
</dbReference>
<dbReference type="GO" id="GO:0005524">
    <property type="term" value="F:ATP binding"/>
    <property type="evidence" value="ECO:0007669"/>
    <property type="project" value="UniProtKB-KW"/>
</dbReference>
<proteinExistence type="inferred from homology"/>
<name>A0A0D3I4H3_EMIH1</name>
<evidence type="ECO:0000256" key="4">
    <source>
        <dbReference type="ARBA" id="ARBA00022723"/>
    </source>
</evidence>
<dbReference type="OMA" id="YEGLGWA"/>
<dbReference type="GO" id="GO:0005737">
    <property type="term" value="C:cytoplasm"/>
    <property type="evidence" value="ECO:0007669"/>
    <property type="project" value="TreeGrafter"/>
</dbReference>
<dbReference type="InterPro" id="IPR024909">
    <property type="entry name" value="Cys-tRNA/MSH_ligase"/>
</dbReference>
<dbReference type="GO" id="GO:0046872">
    <property type="term" value="F:metal ion binding"/>
    <property type="evidence" value="ECO:0007669"/>
    <property type="project" value="UniProtKB-KW"/>
</dbReference>
<dbReference type="GO" id="GO:0004817">
    <property type="term" value="F:cysteine-tRNA ligase activity"/>
    <property type="evidence" value="ECO:0007669"/>
    <property type="project" value="UniProtKB-EC"/>
</dbReference>
<evidence type="ECO:0000256" key="11">
    <source>
        <dbReference type="SAM" id="MobiDB-lite"/>
    </source>
</evidence>
<dbReference type="eggNOG" id="KOG2007">
    <property type="taxonomic scope" value="Eukaryota"/>
</dbReference>
<dbReference type="EnsemblProtists" id="EOD06158">
    <property type="protein sequence ID" value="EOD06158"/>
    <property type="gene ID" value="EMIHUDRAFT_68776"/>
</dbReference>
<dbReference type="AlphaFoldDB" id="A0A0D3I4H3"/>
<reference evidence="13" key="2">
    <citation type="submission" date="2024-10" db="UniProtKB">
        <authorList>
            <consortium name="EnsemblProtists"/>
        </authorList>
    </citation>
    <scope>IDENTIFICATION</scope>
</reference>
<keyword evidence="7" id="KW-0067">ATP-binding</keyword>
<keyword evidence="4" id="KW-0479">Metal-binding</keyword>
<dbReference type="Pfam" id="PF01406">
    <property type="entry name" value="tRNA-synt_1e"/>
    <property type="match status" value="1"/>
</dbReference>
<reference evidence="14" key="1">
    <citation type="journal article" date="2013" name="Nature">
        <title>Pan genome of the phytoplankton Emiliania underpins its global distribution.</title>
        <authorList>
            <person name="Read B.A."/>
            <person name="Kegel J."/>
            <person name="Klute M.J."/>
            <person name="Kuo A."/>
            <person name="Lefebvre S.C."/>
            <person name="Maumus F."/>
            <person name="Mayer C."/>
            <person name="Miller J."/>
            <person name="Monier A."/>
            <person name="Salamov A."/>
            <person name="Young J."/>
            <person name="Aguilar M."/>
            <person name="Claverie J.M."/>
            <person name="Frickenhaus S."/>
            <person name="Gonzalez K."/>
            <person name="Herman E.K."/>
            <person name="Lin Y.C."/>
            <person name="Napier J."/>
            <person name="Ogata H."/>
            <person name="Sarno A.F."/>
            <person name="Shmutz J."/>
            <person name="Schroeder D."/>
            <person name="de Vargas C."/>
            <person name="Verret F."/>
            <person name="von Dassow P."/>
            <person name="Valentin K."/>
            <person name="Van de Peer Y."/>
            <person name="Wheeler G."/>
            <person name="Dacks J.B."/>
            <person name="Delwiche C.F."/>
            <person name="Dyhrman S.T."/>
            <person name="Glockner G."/>
            <person name="John U."/>
            <person name="Richards T."/>
            <person name="Worden A.Z."/>
            <person name="Zhang X."/>
            <person name="Grigoriev I.V."/>
            <person name="Allen A.E."/>
            <person name="Bidle K."/>
            <person name="Borodovsky M."/>
            <person name="Bowler C."/>
            <person name="Brownlee C."/>
            <person name="Cock J.M."/>
            <person name="Elias M."/>
            <person name="Gladyshev V.N."/>
            <person name="Groth M."/>
            <person name="Guda C."/>
            <person name="Hadaegh A."/>
            <person name="Iglesias-Rodriguez M.D."/>
            <person name="Jenkins J."/>
            <person name="Jones B.M."/>
            <person name="Lawson T."/>
            <person name="Leese F."/>
            <person name="Lindquist E."/>
            <person name="Lobanov A."/>
            <person name="Lomsadze A."/>
            <person name="Malik S.B."/>
            <person name="Marsh M.E."/>
            <person name="Mackinder L."/>
            <person name="Mock T."/>
            <person name="Mueller-Roeber B."/>
            <person name="Pagarete A."/>
            <person name="Parker M."/>
            <person name="Probert I."/>
            <person name="Quesneville H."/>
            <person name="Raines C."/>
            <person name="Rensing S.A."/>
            <person name="Riano-Pachon D.M."/>
            <person name="Richier S."/>
            <person name="Rokitta S."/>
            <person name="Shiraiwa Y."/>
            <person name="Soanes D.M."/>
            <person name="van der Giezen M."/>
            <person name="Wahlund T.M."/>
            <person name="Williams B."/>
            <person name="Wilson W."/>
            <person name="Wolfe G."/>
            <person name="Wurch L.L."/>
        </authorList>
    </citation>
    <scope>NUCLEOTIDE SEQUENCE</scope>
</reference>
<protein>
    <recommendedName>
        <fullName evidence="2">cysteine--tRNA ligase</fullName>
        <ecNumber evidence="2">6.1.1.16</ecNumber>
    </recommendedName>
    <alternativeName>
        <fullName evidence="10">Cysteinyl-tRNA synthetase</fullName>
    </alternativeName>
</protein>
<evidence type="ECO:0000256" key="8">
    <source>
        <dbReference type="ARBA" id="ARBA00022917"/>
    </source>
</evidence>
<dbReference type="InterPro" id="IPR032678">
    <property type="entry name" value="tRNA-synt_1_cat_dom"/>
</dbReference>
<dbReference type="HAMAP" id="MF_00041">
    <property type="entry name" value="Cys_tRNA_synth"/>
    <property type="match status" value="1"/>
</dbReference>
<evidence type="ECO:0000313" key="13">
    <source>
        <dbReference type="EnsemblProtists" id="EOD06158"/>
    </source>
</evidence>
<dbReference type="Proteomes" id="UP000013827">
    <property type="component" value="Unassembled WGS sequence"/>
</dbReference>
<evidence type="ECO:0000256" key="5">
    <source>
        <dbReference type="ARBA" id="ARBA00022741"/>
    </source>
</evidence>